<evidence type="ECO:0000313" key="4">
    <source>
        <dbReference type="Proteomes" id="UP000198424"/>
    </source>
</evidence>
<accession>A0A086AKY8</accession>
<name>A0A086AKY8_FLAHY</name>
<dbReference type="Proteomes" id="UP000028712">
    <property type="component" value="Unassembled WGS sequence"/>
</dbReference>
<dbReference type="AlphaFoldDB" id="A0A086AKY8"/>
<gene>
    <name evidence="2" type="ORF">B0A62_24730</name>
    <name evidence="1" type="ORF">IW20_08410</name>
</gene>
<reference evidence="2 4" key="2">
    <citation type="submission" date="2016-11" db="EMBL/GenBank/DDBJ databases">
        <title>Whole genomes of Flavobacteriaceae.</title>
        <authorList>
            <person name="Stine C."/>
            <person name="Li C."/>
            <person name="Tadesse D."/>
        </authorList>
    </citation>
    <scope>NUCLEOTIDE SEQUENCE [LARGE SCALE GENOMIC DNA]</scope>
    <source>
        <strain evidence="2 4">ATCC 29551</strain>
    </source>
</reference>
<dbReference type="RefSeq" id="WP_035620761.1">
    <property type="nucleotide sequence ID" value="NZ_JBEWQG010000003.1"/>
</dbReference>
<sequence length="74" mass="8601">MPVFAPQQSKIKMVILTKTKEKNAVWWSPINQNKRNTQSIVTSMLRRFEKHALAKITNVIQFYENGNLIASKKL</sequence>
<dbReference type="eggNOG" id="ENOG5031117">
    <property type="taxonomic scope" value="Bacteria"/>
</dbReference>
<dbReference type="EMBL" id="JPRM01000010">
    <property type="protein sequence ID" value="KFF17352.1"/>
    <property type="molecule type" value="Genomic_DNA"/>
</dbReference>
<reference evidence="1 3" key="1">
    <citation type="submission" date="2014-07" db="EMBL/GenBank/DDBJ databases">
        <title>Genome of Flavobacterium hydatis DSM 2063.</title>
        <authorList>
            <person name="Pipes S.E."/>
            <person name="Stropko S.J."/>
            <person name="Newman J.D."/>
        </authorList>
    </citation>
    <scope>NUCLEOTIDE SEQUENCE [LARGE SCALE GENOMIC DNA]</scope>
    <source>
        <strain evidence="1 3">DSM 2063</strain>
    </source>
</reference>
<evidence type="ECO:0000313" key="1">
    <source>
        <dbReference type="EMBL" id="KFF17352.1"/>
    </source>
</evidence>
<dbReference type="STRING" id="991.IW20_08410"/>
<dbReference type="Proteomes" id="UP000198424">
    <property type="component" value="Unassembled WGS sequence"/>
</dbReference>
<keyword evidence="4" id="KW-1185">Reference proteome</keyword>
<dbReference type="EMBL" id="MUGY01000061">
    <property type="protein sequence ID" value="OXA85039.1"/>
    <property type="molecule type" value="Genomic_DNA"/>
</dbReference>
<protein>
    <submittedName>
        <fullName evidence="1">Uncharacterized protein</fullName>
    </submittedName>
</protein>
<proteinExistence type="predicted"/>
<comment type="caution">
    <text evidence="1">The sequence shown here is derived from an EMBL/GenBank/DDBJ whole genome shotgun (WGS) entry which is preliminary data.</text>
</comment>
<evidence type="ECO:0000313" key="2">
    <source>
        <dbReference type="EMBL" id="OXA85039.1"/>
    </source>
</evidence>
<dbReference type="OrthoDB" id="1374516at2"/>
<evidence type="ECO:0000313" key="3">
    <source>
        <dbReference type="Proteomes" id="UP000028712"/>
    </source>
</evidence>
<organism evidence="1 3">
    <name type="scientific">Flavobacterium hydatis</name>
    <name type="common">Cytophaga aquatilis</name>
    <dbReference type="NCBI Taxonomy" id="991"/>
    <lineage>
        <taxon>Bacteria</taxon>
        <taxon>Pseudomonadati</taxon>
        <taxon>Bacteroidota</taxon>
        <taxon>Flavobacteriia</taxon>
        <taxon>Flavobacteriales</taxon>
        <taxon>Flavobacteriaceae</taxon>
        <taxon>Flavobacterium</taxon>
    </lineage>
</organism>